<dbReference type="HOGENOM" id="CLU_2311037_0_0_1"/>
<dbReference type="AlphaFoldDB" id="K3YM05"/>
<dbReference type="EMBL" id="AGNK02003838">
    <property type="status" value="NOT_ANNOTATED_CDS"/>
    <property type="molecule type" value="Genomic_DNA"/>
</dbReference>
<reference evidence="2" key="1">
    <citation type="journal article" date="2012" name="Nat. Biotechnol.">
        <title>Reference genome sequence of the model plant Setaria.</title>
        <authorList>
            <person name="Bennetzen J.L."/>
            <person name="Schmutz J."/>
            <person name="Wang H."/>
            <person name="Percifield R."/>
            <person name="Hawkins J."/>
            <person name="Pontaroli A.C."/>
            <person name="Estep M."/>
            <person name="Feng L."/>
            <person name="Vaughn J.N."/>
            <person name="Grimwood J."/>
            <person name="Jenkins J."/>
            <person name="Barry K."/>
            <person name="Lindquist E."/>
            <person name="Hellsten U."/>
            <person name="Deshpande S."/>
            <person name="Wang X."/>
            <person name="Wu X."/>
            <person name="Mitros T."/>
            <person name="Triplett J."/>
            <person name="Yang X."/>
            <person name="Ye C.Y."/>
            <person name="Mauro-Herrera M."/>
            <person name="Wang L."/>
            <person name="Li P."/>
            <person name="Sharma M."/>
            <person name="Sharma R."/>
            <person name="Ronald P.C."/>
            <person name="Panaud O."/>
            <person name="Kellogg E.A."/>
            <person name="Brutnell T.P."/>
            <person name="Doust A.N."/>
            <person name="Tuskan G.A."/>
            <person name="Rokhsar D."/>
            <person name="Devos K.M."/>
        </authorList>
    </citation>
    <scope>NUCLEOTIDE SEQUENCE [LARGE SCALE GENOMIC DNA]</scope>
    <source>
        <strain evidence="2">cv. Yugu1</strain>
    </source>
</reference>
<name>K3YM05_SETIT</name>
<reference evidence="1" key="2">
    <citation type="submission" date="2018-08" db="UniProtKB">
        <authorList>
            <consortium name="EnsemblPlants"/>
        </authorList>
    </citation>
    <scope>IDENTIFICATION</scope>
    <source>
        <strain evidence="1">Yugu1</strain>
    </source>
</reference>
<dbReference type="Proteomes" id="UP000004995">
    <property type="component" value="Unassembled WGS sequence"/>
</dbReference>
<organism evidence="1 2">
    <name type="scientific">Setaria italica</name>
    <name type="common">Foxtail millet</name>
    <name type="synonym">Panicum italicum</name>
    <dbReference type="NCBI Taxonomy" id="4555"/>
    <lineage>
        <taxon>Eukaryota</taxon>
        <taxon>Viridiplantae</taxon>
        <taxon>Streptophyta</taxon>
        <taxon>Embryophyta</taxon>
        <taxon>Tracheophyta</taxon>
        <taxon>Spermatophyta</taxon>
        <taxon>Magnoliopsida</taxon>
        <taxon>Liliopsida</taxon>
        <taxon>Poales</taxon>
        <taxon>Poaceae</taxon>
        <taxon>PACMAD clade</taxon>
        <taxon>Panicoideae</taxon>
        <taxon>Panicodae</taxon>
        <taxon>Paniceae</taxon>
        <taxon>Cenchrinae</taxon>
        <taxon>Setaria</taxon>
    </lineage>
</organism>
<dbReference type="EnsemblPlants" id="KQL01775">
    <property type="protein sequence ID" value="KQL01775"/>
    <property type="gene ID" value="SETIT_015281mg"/>
</dbReference>
<accession>K3YM05</accession>
<dbReference type="InParanoid" id="K3YM05"/>
<keyword evidence="2" id="KW-1185">Reference proteome</keyword>
<proteinExistence type="predicted"/>
<protein>
    <submittedName>
        <fullName evidence="1">Uncharacterized protein</fullName>
    </submittedName>
</protein>
<sequence>MAKLKATKVASYLILQTVAYHGKATSCTEALGLSEYLNSKTYLFLVKPSSPFKFIRWKELTNHSKTTEYLSFSIALGEWLTVTMFPEYVPLTAHASVICW</sequence>
<dbReference type="Gramene" id="KQL01775">
    <property type="protein sequence ID" value="KQL01775"/>
    <property type="gene ID" value="SETIT_015281mg"/>
</dbReference>
<evidence type="ECO:0000313" key="2">
    <source>
        <dbReference type="Proteomes" id="UP000004995"/>
    </source>
</evidence>
<evidence type="ECO:0000313" key="1">
    <source>
        <dbReference type="EnsemblPlants" id="KQL01775"/>
    </source>
</evidence>